<name>A0ABS9KZB6_9BACT</name>
<organism evidence="1 2">
    <name type="scientific">Terrimonas ginsenosidimutans</name>
    <dbReference type="NCBI Taxonomy" id="2908004"/>
    <lineage>
        <taxon>Bacteria</taxon>
        <taxon>Pseudomonadati</taxon>
        <taxon>Bacteroidota</taxon>
        <taxon>Chitinophagia</taxon>
        <taxon>Chitinophagales</taxon>
        <taxon>Chitinophagaceae</taxon>
        <taxon>Terrimonas</taxon>
    </lineage>
</organism>
<evidence type="ECO:0000313" key="1">
    <source>
        <dbReference type="EMBL" id="MCG2617658.1"/>
    </source>
</evidence>
<dbReference type="RefSeq" id="WP_237876462.1">
    <property type="nucleotide sequence ID" value="NZ_JAKLTR010000024.1"/>
</dbReference>
<sequence length="273" mass="31136">MKKFIVLSACLLAGLEMLHAQQELQVKKNRLIKGIYFQWGYNVDAYSRSDIHFKMSNGDNFTLHNVRAHDSGDFDAILKKPTEISIPQYNYRIGFYLNDKRSKAIEINFDHTKYIVTDGQTARVTGIIDGKPVEGDSVLNPKTFLHLEHTDGANWLHINYVQFYTAFQNHARTRSLVKYLWKAGAGINIPRTDFTWRGDRLNNKFHVAGYNISTEAGARLYPFKRIFLEVTGKTGYVRYVNALANTTASKGNRVSHGFTYLEAIATLGFDINL</sequence>
<accession>A0ABS9KZB6</accession>
<reference evidence="1" key="1">
    <citation type="submission" date="2022-01" db="EMBL/GenBank/DDBJ databases">
        <authorList>
            <person name="Jo J.-H."/>
            <person name="Im W.-T."/>
        </authorList>
    </citation>
    <scope>NUCLEOTIDE SEQUENCE</scope>
    <source>
        <strain evidence="1">NA20</strain>
    </source>
</reference>
<dbReference type="EMBL" id="JAKLTR010000024">
    <property type="protein sequence ID" value="MCG2617658.1"/>
    <property type="molecule type" value="Genomic_DNA"/>
</dbReference>
<comment type="caution">
    <text evidence="1">The sequence shown here is derived from an EMBL/GenBank/DDBJ whole genome shotgun (WGS) entry which is preliminary data.</text>
</comment>
<keyword evidence="2" id="KW-1185">Reference proteome</keyword>
<dbReference type="Proteomes" id="UP001165367">
    <property type="component" value="Unassembled WGS sequence"/>
</dbReference>
<proteinExistence type="predicted"/>
<gene>
    <name evidence="1" type="ORF">LZZ85_25380</name>
</gene>
<protein>
    <submittedName>
        <fullName evidence="1">Uncharacterized protein</fullName>
    </submittedName>
</protein>
<evidence type="ECO:0000313" key="2">
    <source>
        <dbReference type="Proteomes" id="UP001165367"/>
    </source>
</evidence>